<organism evidence="1 2">
    <name type="scientific">Eumeta variegata</name>
    <name type="common">Bagworm moth</name>
    <name type="synonym">Eumeta japonica</name>
    <dbReference type="NCBI Taxonomy" id="151549"/>
    <lineage>
        <taxon>Eukaryota</taxon>
        <taxon>Metazoa</taxon>
        <taxon>Ecdysozoa</taxon>
        <taxon>Arthropoda</taxon>
        <taxon>Hexapoda</taxon>
        <taxon>Insecta</taxon>
        <taxon>Pterygota</taxon>
        <taxon>Neoptera</taxon>
        <taxon>Endopterygota</taxon>
        <taxon>Lepidoptera</taxon>
        <taxon>Glossata</taxon>
        <taxon>Ditrysia</taxon>
        <taxon>Tineoidea</taxon>
        <taxon>Psychidae</taxon>
        <taxon>Oiketicinae</taxon>
        <taxon>Eumeta</taxon>
    </lineage>
</organism>
<evidence type="ECO:0000313" key="1">
    <source>
        <dbReference type="EMBL" id="GBP98487.1"/>
    </source>
</evidence>
<dbReference type="AlphaFoldDB" id="A0A4C2AIW6"/>
<proteinExistence type="predicted"/>
<dbReference type="Proteomes" id="UP000299102">
    <property type="component" value="Unassembled WGS sequence"/>
</dbReference>
<evidence type="ECO:0000313" key="2">
    <source>
        <dbReference type="Proteomes" id="UP000299102"/>
    </source>
</evidence>
<dbReference type="EMBL" id="BGZK01003150">
    <property type="protein sequence ID" value="GBP98487.1"/>
    <property type="molecule type" value="Genomic_DNA"/>
</dbReference>
<gene>
    <name evidence="1" type="ORF">EVAR_91743_1</name>
</gene>
<accession>A0A4C2AIW6</accession>
<keyword evidence="2" id="KW-1185">Reference proteome</keyword>
<reference evidence="1 2" key="1">
    <citation type="journal article" date="2019" name="Commun. Biol.">
        <title>The bagworm genome reveals a unique fibroin gene that provides high tensile strength.</title>
        <authorList>
            <person name="Kono N."/>
            <person name="Nakamura H."/>
            <person name="Ohtoshi R."/>
            <person name="Tomita M."/>
            <person name="Numata K."/>
            <person name="Arakawa K."/>
        </authorList>
    </citation>
    <scope>NUCLEOTIDE SEQUENCE [LARGE SCALE GENOMIC DNA]</scope>
</reference>
<sequence>MRLQQLNPQFTCTEKMSVKCQPSDHICLSEMICENLQQHVKNSTGTTDIYPRKITPRSRLPGEEGWRVEHRKRSKRTPTVPLCGFKVTPFPRIEGGFDATQMLMSFNAFYYLDCARAEPLEIVSGTFRDQKRGRDRGRGIGIEKGCENSFCVHADRAADKN</sequence>
<name>A0A4C2AIW6_EUMVA</name>
<protein>
    <submittedName>
        <fullName evidence="1">Uncharacterized protein</fullName>
    </submittedName>
</protein>
<comment type="caution">
    <text evidence="1">The sequence shown here is derived from an EMBL/GenBank/DDBJ whole genome shotgun (WGS) entry which is preliminary data.</text>
</comment>